<proteinExistence type="predicted"/>
<dbReference type="RefSeq" id="WP_318101394.1">
    <property type="nucleotide sequence ID" value="NZ_CP137573.1"/>
</dbReference>
<dbReference type="Gene3D" id="3.30.420.10">
    <property type="entry name" value="Ribonuclease H-like superfamily/Ribonuclease H"/>
    <property type="match status" value="1"/>
</dbReference>
<dbReference type="Proteomes" id="UP001301731">
    <property type="component" value="Chromosome"/>
</dbReference>
<keyword evidence="2" id="KW-1185">Reference proteome</keyword>
<protein>
    <recommendedName>
        <fullName evidence="3">DNA polymerase III subunit epsilon</fullName>
    </recommendedName>
</protein>
<evidence type="ECO:0008006" key="3">
    <source>
        <dbReference type="Google" id="ProtNLM"/>
    </source>
</evidence>
<name>A0ABZ0LMH2_9ACTN</name>
<evidence type="ECO:0000313" key="2">
    <source>
        <dbReference type="Proteomes" id="UP001301731"/>
    </source>
</evidence>
<dbReference type="EMBL" id="CP137573">
    <property type="protein sequence ID" value="WOX20695.1"/>
    <property type="molecule type" value="Genomic_DNA"/>
</dbReference>
<dbReference type="InterPro" id="IPR036397">
    <property type="entry name" value="RNaseH_sf"/>
</dbReference>
<reference evidence="1 2" key="1">
    <citation type="submission" date="2023-10" db="EMBL/GenBank/DDBJ databases">
        <title>The genome sequence of Streptomyces sp. HUAS YS2.</title>
        <authorList>
            <person name="Mo P."/>
        </authorList>
    </citation>
    <scope>NUCLEOTIDE SEQUENCE [LARGE SCALE GENOMIC DNA]</scope>
    <source>
        <strain evidence="1 2">HUAS YS2</strain>
    </source>
</reference>
<dbReference type="InterPro" id="IPR012337">
    <property type="entry name" value="RNaseH-like_sf"/>
</dbReference>
<dbReference type="SUPFAM" id="SSF53098">
    <property type="entry name" value="Ribonuclease H-like"/>
    <property type="match status" value="1"/>
</dbReference>
<gene>
    <name evidence="1" type="ORF">R2D22_04525</name>
</gene>
<sequence length="281" mass="30109">MDRTNDYPAPCAACGETVPAGAGVLVGLRPKGWVVYHPEHVREPGPPPRHDHPGWHRKALTAFDIAATGHRCSVDRILAAAVRGSDGTARDWLIDPGPGPLSVDPGKRHGITVERARAEGVPAARALEELAELLAGRLAAGEPLVVWYAPYVLTMLEAELTRHGLRTLGERAPHGVAPVCDPLVLDRHADPYRSGGRSLQTVTAWYGVPHERPGDAASDAAATLALAQVLGACYPALARFSRPALHNEQLLWNAAAHGRHEPEPWPVAPFAPLPWQAHEIG</sequence>
<evidence type="ECO:0000313" key="1">
    <source>
        <dbReference type="EMBL" id="WOX20695.1"/>
    </source>
</evidence>
<accession>A0ABZ0LMH2</accession>
<organism evidence="1 2">
    <name type="scientific">Streptomyces solicathayae</name>
    <dbReference type="NCBI Taxonomy" id="3081768"/>
    <lineage>
        <taxon>Bacteria</taxon>
        <taxon>Bacillati</taxon>
        <taxon>Actinomycetota</taxon>
        <taxon>Actinomycetes</taxon>
        <taxon>Kitasatosporales</taxon>
        <taxon>Streptomycetaceae</taxon>
        <taxon>Streptomyces</taxon>
    </lineage>
</organism>